<keyword evidence="2" id="KW-1185">Reference proteome</keyword>
<evidence type="ECO:0000313" key="1">
    <source>
        <dbReference type="EMBL" id="MCI55179.1"/>
    </source>
</evidence>
<organism evidence="1 2">
    <name type="scientific">Trifolium medium</name>
    <dbReference type="NCBI Taxonomy" id="97028"/>
    <lineage>
        <taxon>Eukaryota</taxon>
        <taxon>Viridiplantae</taxon>
        <taxon>Streptophyta</taxon>
        <taxon>Embryophyta</taxon>
        <taxon>Tracheophyta</taxon>
        <taxon>Spermatophyta</taxon>
        <taxon>Magnoliopsida</taxon>
        <taxon>eudicotyledons</taxon>
        <taxon>Gunneridae</taxon>
        <taxon>Pentapetalae</taxon>
        <taxon>rosids</taxon>
        <taxon>fabids</taxon>
        <taxon>Fabales</taxon>
        <taxon>Fabaceae</taxon>
        <taxon>Papilionoideae</taxon>
        <taxon>50 kb inversion clade</taxon>
        <taxon>NPAAA clade</taxon>
        <taxon>Hologalegina</taxon>
        <taxon>IRL clade</taxon>
        <taxon>Trifolieae</taxon>
        <taxon>Trifolium</taxon>
    </lineage>
</organism>
<comment type="caution">
    <text evidence="1">The sequence shown here is derived from an EMBL/GenBank/DDBJ whole genome shotgun (WGS) entry which is preliminary data.</text>
</comment>
<sequence length="20" mass="2312">MCIRSKNGEQAFINDVLYIP</sequence>
<name>A0A392T2C2_9FABA</name>
<protein>
    <submittedName>
        <fullName evidence="1">Uncharacterized protein</fullName>
    </submittedName>
</protein>
<accession>A0A392T2C2</accession>
<reference evidence="1 2" key="1">
    <citation type="journal article" date="2018" name="Front. Plant Sci.">
        <title>Red Clover (Trifolium pratense) and Zigzag Clover (T. medium) - A Picture of Genomic Similarities and Differences.</title>
        <authorList>
            <person name="Dluhosova J."/>
            <person name="Istvanek J."/>
            <person name="Nedelnik J."/>
            <person name="Repkova J."/>
        </authorList>
    </citation>
    <scope>NUCLEOTIDE SEQUENCE [LARGE SCALE GENOMIC DNA]</scope>
    <source>
        <strain evidence="2">cv. 10/8</strain>
        <tissue evidence="1">Leaf</tissue>
    </source>
</reference>
<dbReference type="EMBL" id="LXQA010492021">
    <property type="protein sequence ID" value="MCI55179.1"/>
    <property type="molecule type" value="Genomic_DNA"/>
</dbReference>
<evidence type="ECO:0000313" key="2">
    <source>
        <dbReference type="Proteomes" id="UP000265520"/>
    </source>
</evidence>
<dbReference type="Proteomes" id="UP000265520">
    <property type="component" value="Unassembled WGS sequence"/>
</dbReference>
<dbReference type="AlphaFoldDB" id="A0A392T2C2"/>
<feature type="non-terminal residue" evidence="1">
    <location>
        <position position="20"/>
    </location>
</feature>
<proteinExistence type="predicted"/>